<keyword evidence="1" id="KW-0695">RNA-directed DNA polymerase</keyword>
<evidence type="ECO:0000313" key="1">
    <source>
        <dbReference type="EMBL" id="KAH9799630.1"/>
    </source>
</evidence>
<keyword evidence="1" id="KW-0548">Nucleotidyltransferase</keyword>
<evidence type="ECO:0000313" key="2">
    <source>
        <dbReference type="Proteomes" id="UP000829398"/>
    </source>
</evidence>
<proteinExistence type="predicted"/>
<keyword evidence="2" id="KW-1185">Reference proteome</keyword>
<gene>
    <name evidence="1" type="ORF">KPL71_000416</name>
</gene>
<protein>
    <submittedName>
        <fullName evidence="1">Reverse transcriptase/RNA-dependent DNA polymerase</fullName>
    </submittedName>
</protein>
<dbReference type="Proteomes" id="UP000829398">
    <property type="component" value="Chromosome 1"/>
</dbReference>
<keyword evidence="1" id="KW-0808">Transferase</keyword>
<accession>A0ACB8NQG5</accession>
<reference evidence="2" key="1">
    <citation type="journal article" date="2023" name="Hortic. Res.">
        <title>A chromosome-level phased genome enabling allele-level studies in sweet orange: a case study on citrus Huanglongbing tolerance.</title>
        <authorList>
            <person name="Wu B."/>
            <person name="Yu Q."/>
            <person name="Deng Z."/>
            <person name="Duan Y."/>
            <person name="Luo F."/>
            <person name="Gmitter F. Jr."/>
        </authorList>
    </citation>
    <scope>NUCLEOTIDE SEQUENCE [LARGE SCALE GENOMIC DNA]</scope>
    <source>
        <strain evidence="2">cv. Valencia</strain>
    </source>
</reference>
<organism evidence="1 2">
    <name type="scientific">Citrus sinensis</name>
    <name type="common">Sweet orange</name>
    <name type="synonym">Citrus aurantium var. sinensis</name>
    <dbReference type="NCBI Taxonomy" id="2711"/>
    <lineage>
        <taxon>Eukaryota</taxon>
        <taxon>Viridiplantae</taxon>
        <taxon>Streptophyta</taxon>
        <taxon>Embryophyta</taxon>
        <taxon>Tracheophyta</taxon>
        <taxon>Spermatophyta</taxon>
        <taxon>Magnoliopsida</taxon>
        <taxon>eudicotyledons</taxon>
        <taxon>Gunneridae</taxon>
        <taxon>Pentapetalae</taxon>
        <taxon>rosids</taxon>
        <taxon>malvids</taxon>
        <taxon>Sapindales</taxon>
        <taxon>Rutaceae</taxon>
        <taxon>Aurantioideae</taxon>
        <taxon>Citrus</taxon>
    </lineage>
</organism>
<comment type="caution">
    <text evidence="1">The sequence shown here is derived from an EMBL/GenBank/DDBJ whole genome shotgun (WGS) entry which is preliminary data.</text>
</comment>
<dbReference type="EMBL" id="CM039170">
    <property type="protein sequence ID" value="KAH9799630.1"/>
    <property type="molecule type" value="Genomic_DNA"/>
</dbReference>
<sequence length="630" mass="73060">MDLSFELLILLNLTKDTFCFENSWLREPDCADIVEKSWSSAVGLPILSKLSACSSGLFRWGYHRVCDFKAQIKDCKDRMHQFRGKHDEDSLNDFTIARDKYNELLHSHEVYWKKRSKAFWLWDVLDMHPDKSPGPDGMNLAFYQKFWHVVDTDITKACLRFIRDYSFPDGLNVTSIVLIPKKKQPEFFIDVRPISLYNVLYKIVANMLANLSGQQVNYNKSSFSLSMNVAEDTIHPICEQLRVVATSDHGTYLGLPSSIGRKKTDIFIYIRDKIWKRIQEWHQKLLSRVGKEILIKIVAQAIPNYAMHIYLIPLNLCRELERMMNSFWWGNKIYGSGEISLMQWGRLCKPKAYGGIGFKHLHKFNVAMLERQGWRLLTNLYSLVGKIFKARALQLAWLSGCRISKDRDCILQVPLSSRRNCDTWYWLPDANEIYTVRSCYKWMDIISKPPSSGVWSKIWKLSVPAKVKNFLWQSVANMVHTADNLINRRVEVHLYCTICNASSETTYHVLVYCPFAKQYWMISLVGFDGSFVSFGAWLDALFTHCNVDDCCLGCNGLLEPLANRNNKVWRNVVGRVPQVLNKAGQDLFQWQKARQLSHFTQVPVNLNLSSICWKRPRFGWFKCNADAAIS</sequence>
<name>A0ACB8NQG5_CITSI</name>